<keyword evidence="6" id="KW-1267">Proteomics identification</keyword>
<evidence type="ECO:0007829" key="6">
    <source>
        <dbReference type="PeptideAtlas" id="P90969"/>
    </source>
</evidence>
<evidence type="ECO:0000256" key="2">
    <source>
        <dbReference type="SAM" id="Coils"/>
    </source>
</evidence>
<proteinExistence type="evidence at protein level"/>
<dbReference type="Proteomes" id="UP000001940">
    <property type="component" value="Chromosome I"/>
</dbReference>
<dbReference type="PhylomeDB" id="P90969"/>
<sequence length="361" mass="41502">MSANLPPAFKPIAHYIKIANENASRDPVIYYWSLLCMALGPVETTFDEISWKLLQTSIRLEKDHINDRDSLREYIDEPGGVVNNCQRAQNISMEIEQKNVSCEKLREKIAKINQKILIGKGKLSEVNEELSKKQNFEESLKQKIEIMELQINKNQSKKDKEVKSINVLIRLVAYRKLTLIKEVMDLFKVKIDGGPASEAITTKNCQCQLIDTIRGLHIPQITHIFNHSEAPTLTALQNLTHLFNVICKVLHFAPKYPILTNLQIINPIDQKSSIFTEKCWKKKADREKLIEGMSWLSKNISHLRESCGIPTMATDRILGTLEEWIRLVIRKETVFERPINSIFSPANLLIDYQIPNISYHS</sequence>
<dbReference type="Bgee" id="WBGene00011972">
    <property type="expression patterns" value="Expressed in pharyngeal muscle cell (C elegans) and 4 other cell types or tissues"/>
</dbReference>
<keyword evidence="4" id="KW-1185">Reference proteome</keyword>
<dbReference type="PaxDb" id="6239-T23G11.7a"/>
<dbReference type="EMBL" id="BX284601">
    <property type="protein sequence ID" value="CAB03420.1"/>
    <property type="molecule type" value="Genomic_DNA"/>
</dbReference>
<dbReference type="PANTHER" id="PTHR15157">
    <property type="entry name" value="UV RADIATION RESISTANCE-ASSOCIATED GENE PROTEIN"/>
    <property type="match status" value="1"/>
</dbReference>
<reference evidence="3 4" key="1">
    <citation type="journal article" date="1998" name="Science">
        <title>Genome sequence of the nematode C. elegans: a platform for investigating biology.</title>
        <authorList>
            <consortium name="The C. elegans sequencing consortium"/>
            <person name="Sulson J.E."/>
            <person name="Waterston R."/>
        </authorList>
    </citation>
    <scope>NUCLEOTIDE SEQUENCE [LARGE SCALE GENOMIC DNA]</scope>
    <source>
        <strain evidence="3 4">Bristol N2</strain>
    </source>
</reference>
<name>P90969_CAEEL</name>
<dbReference type="OrthoDB" id="72772at2759"/>
<dbReference type="WormBase" id="T23G11.7a">
    <property type="protein sequence ID" value="CE16459"/>
    <property type="gene ID" value="WBGene00011972"/>
</dbReference>
<dbReference type="GO" id="GO:0005768">
    <property type="term" value="C:endosome"/>
    <property type="evidence" value="ECO:0000318"/>
    <property type="project" value="GO_Central"/>
</dbReference>
<accession>P90969</accession>
<dbReference type="GO" id="GO:0000323">
    <property type="term" value="C:lytic vacuole"/>
    <property type="evidence" value="ECO:0000318"/>
    <property type="project" value="GO_Central"/>
</dbReference>
<dbReference type="eggNOG" id="KOG2896">
    <property type="taxonomic scope" value="Eukaryota"/>
</dbReference>
<evidence type="ECO:0000313" key="5">
    <source>
        <dbReference type="WormBase" id="T23G11.7a"/>
    </source>
</evidence>
<dbReference type="ExpressionAtlas" id="P90969">
    <property type="expression patterns" value="baseline and differential"/>
</dbReference>
<keyword evidence="1 2" id="KW-0175">Coiled coil</keyword>
<dbReference type="PANTHER" id="PTHR15157:SF5">
    <property type="entry name" value="UV RADIATION RESISTANCE-ASSOCIATED GENE PROTEIN"/>
    <property type="match status" value="1"/>
</dbReference>
<dbReference type="GO" id="GO:0035493">
    <property type="term" value="P:SNARE complex assembly"/>
    <property type="evidence" value="ECO:0000318"/>
    <property type="project" value="GO_Central"/>
</dbReference>
<gene>
    <name evidence="3" type="ORF">CELE_T23G11.7</name>
    <name evidence="3 5" type="ORF">T23G11.7</name>
</gene>
<dbReference type="PeptideAtlas" id="P90969"/>
<dbReference type="InParanoid" id="P90969"/>
<dbReference type="HOGENOM" id="CLU_832162_0_0_1"/>
<dbReference type="UCSC" id="T23G11.7b">
    <property type="organism name" value="c. elegans"/>
</dbReference>
<dbReference type="STRING" id="6239.T23G11.7a.1"/>
<dbReference type="SMR" id="P90969"/>
<evidence type="ECO:0000313" key="4">
    <source>
        <dbReference type="Proteomes" id="UP000001940"/>
    </source>
</evidence>
<dbReference type="AGR" id="WB:WBGene00011972"/>
<dbReference type="FunCoup" id="P90969">
    <property type="interactions" value="117"/>
</dbReference>
<dbReference type="PIR" id="T25196">
    <property type="entry name" value="T25196"/>
</dbReference>
<dbReference type="GO" id="GO:0000149">
    <property type="term" value="F:SNARE binding"/>
    <property type="evidence" value="ECO:0000318"/>
    <property type="project" value="GO_Central"/>
</dbReference>
<evidence type="ECO:0000313" key="3">
    <source>
        <dbReference type="EMBL" id="CAB03420.1"/>
    </source>
</evidence>
<dbReference type="AlphaFoldDB" id="P90969"/>
<feature type="coiled-coil region" evidence="2">
    <location>
        <begin position="88"/>
        <end position="157"/>
    </location>
</feature>
<evidence type="ECO:0000256" key="1">
    <source>
        <dbReference type="ARBA" id="ARBA00023054"/>
    </source>
</evidence>
<protein>
    <submittedName>
        <fullName evidence="3">HAUS6_N domain-containing protein</fullName>
    </submittedName>
</protein>
<organism evidence="3 4">
    <name type="scientific">Caenorhabditis elegans</name>
    <dbReference type="NCBI Taxonomy" id="6239"/>
    <lineage>
        <taxon>Eukaryota</taxon>
        <taxon>Metazoa</taxon>
        <taxon>Ecdysozoa</taxon>
        <taxon>Nematoda</taxon>
        <taxon>Chromadorea</taxon>
        <taxon>Rhabditida</taxon>
        <taxon>Rhabditina</taxon>
        <taxon>Rhabditomorpha</taxon>
        <taxon>Rhabditoidea</taxon>
        <taxon>Rhabditidae</taxon>
        <taxon>Peloderinae</taxon>
        <taxon>Caenorhabditis</taxon>
    </lineage>
</organism>